<organism evidence="1 2">
    <name type="scientific">Streptomyces gilvosporeus</name>
    <dbReference type="NCBI Taxonomy" id="553510"/>
    <lineage>
        <taxon>Bacteria</taxon>
        <taxon>Bacillati</taxon>
        <taxon>Actinomycetota</taxon>
        <taxon>Actinomycetes</taxon>
        <taxon>Kitasatosporales</taxon>
        <taxon>Streptomycetaceae</taxon>
        <taxon>Streptomyces</taxon>
    </lineage>
</organism>
<dbReference type="KEGG" id="sgv:B1H19_07965"/>
<sequence>MPGPSTGSTGPSTGPLREVAIVAFGQSDHVRSSAETSEVEMLMPVLHDVLSRTGLKAGDIDFTCSGSSDYLAGRAFSFTMALDGVGAWPPISESHVEMDGAWALYEAWVTLLTGEAETALVYAYGKSSPGDLREVLTRQLDPYYLAPLWPDSVALAALQAQALIDAGLTDERALAGIATRSRTAAEVNPHAQLRGAVPAGDHLVAPLRTGDCPPIGDGAAAVVLAAGDTARRLCDRPAWIRGLDHRIEAHALGVRDLTDSPSTRLAAERAGYFARPVDTAELHAPFTSQEVVLRRALALDGPDAAGVRINPSGGALAANPVMAAGLIRLGEAAARIQRGESDRALAHATSGPCLQQNLVAVLEGEAR</sequence>
<accession>A0A1V0TMH2</accession>
<dbReference type="AlphaFoldDB" id="A0A1V0TMH2"/>
<dbReference type="EMBL" id="CP020569">
    <property type="protein sequence ID" value="ARF54139.1"/>
    <property type="molecule type" value="Genomic_DNA"/>
</dbReference>
<dbReference type="SUPFAM" id="SSF53901">
    <property type="entry name" value="Thiolase-like"/>
    <property type="match status" value="1"/>
</dbReference>
<evidence type="ECO:0000313" key="2">
    <source>
        <dbReference type="Proteomes" id="UP000192726"/>
    </source>
</evidence>
<dbReference type="Gene3D" id="3.40.47.10">
    <property type="match status" value="1"/>
</dbReference>
<dbReference type="Proteomes" id="UP000192726">
    <property type="component" value="Chromosome"/>
</dbReference>
<reference evidence="1 2" key="1">
    <citation type="submission" date="2017-04" db="EMBL/GenBank/DDBJ databases">
        <title>Complete Genome Sequence of Streptomyces gilvosporeus F607, a Capable Producer of Natamycin.</title>
        <authorList>
            <person name="Zong G."/>
            <person name="Zhong C."/>
            <person name="Fu J."/>
            <person name="Qin R."/>
            <person name="Cao G."/>
        </authorList>
    </citation>
    <scope>NUCLEOTIDE SEQUENCE [LARGE SCALE GENOMIC DNA]</scope>
    <source>
        <strain evidence="1 2">F607</strain>
    </source>
</reference>
<keyword evidence="2" id="KW-1185">Reference proteome</keyword>
<protein>
    <submittedName>
        <fullName evidence="1">Lipid-transfer protein</fullName>
    </submittedName>
</protein>
<dbReference type="PANTHER" id="PTHR42870">
    <property type="entry name" value="ACETYL-COA C-ACETYLTRANSFERASE"/>
    <property type="match status" value="1"/>
</dbReference>
<proteinExistence type="predicted"/>
<dbReference type="PIRSF" id="PIRSF000429">
    <property type="entry name" value="Ac-CoA_Ac_transf"/>
    <property type="match status" value="1"/>
</dbReference>
<evidence type="ECO:0000313" key="1">
    <source>
        <dbReference type="EMBL" id="ARF54139.1"/>
    </source>
</evidence>
<dbReference type="STRING" id="553510.B1H19_07965"/>
<name>A0A1V0TMH2_9ACTN</name>
<dbReference type="OrthoDB" id="3741563at2"/>
<gene>
    <name evidence="1" type="ORF">B1H19_07965</name>
</gene>
<dbReference type="NCBIfam" id="NF005924">
    <property type="entry name" value="PRK07937.1"/>
    <property type="match status" value="1"/>
</dbReference>
<dbReference type="PANTHER" id="PTHR42870:SF1">
    <property type="entry name" value="NON-SPECIFIC LIPID-TRANSFER PROTEIN-LIKE 2"/>
    <property type="match status" value="1"/>
</dbReference>
<dbReference type="InterPro" id="IPR002155">
    <property type="entry name" value="Thiolase"/>
</dbReference>
<dbReference type="GO" id="GO:0016747">
    <property type="term" value="F:acyltransferase activity, transferring groups other than amino-acyl groups"/>
    <property type="evidence" value="ECO:0007669"/>
    <property type="project" value="InterPro"/>
</dbReference>
<dbReference type="RefSeq" id="WP_083103922.1">
    <property type="nucleotide sequence ID" value="NZ_CP020569.1"/>
</dbReference>
<dbReference type="InterPro" id="IPR016039">
    <property type="entry name" value="Thiolase-like"/>
</dbReference>